<dbReference type="AlphaFoldDB" id="A0A6J1TFT4"/>
<sequence>MFADQIVNFKFSALSDFSSHCATSLSNPKGIGHPLKQQFYRNSSVVLVRVRFIQNLDRTEFGLESSRWWNNSMVEQLSSHQCEDRCSPLKFCRSRVTQVRTSLFTFVL</sequence>
<name>A0A6J1TFT4_FRAOC</name>
<organism evidence="1 2">
    <name type="scientific">Frankliniella occidentalis</name>
    <name type="common">Western flower thrips</name>
    <name type="synonym">Euthrips occidentalis</name>
    <dbReference type="NCBI Taxonomy" id="133901"/>
    <lineage>
        <taxon>Eukaryota</taxon>
        <taxon>Metazoa</taxon>
        <taxon>Ecdysozoa</taxon>
        <taxon>Arthropoda</taxon>
        <taxon>Hexapoda</taxon>
        <taxon>Insecta</taxon>
        <taxon>Pterygota</taxon>
        <taxon>Neoptera</taxon>
        <taxon>Paraneoptera</taxon>
        <taxon>Thysanoptera</taxon>
        <taxon>Terebrantia</taxon>
        <taxon>Thripoidea</taxon>
        <taxon>Thripidae</taxon>
        <taxon>Frankliniella</taxon>
    </lineage>
</organism>
<dbReference type="GeneID" id="113216620"/>
<accession>A0A6J1TFT4</accession>
<reference evidence="2" key="1">
    <citation type="submission" date="2025-08" db="UniProtKB">
        <authorList>
            <consortium name="RefSeq"/>
        </authorList>
    </citation>
    <scope>IDENTIFICATION</scope>
    <source>
        <tissue evidence="2">Whole organism</tissue>
    </source>
</reference>
<evidence type="ECO:0000313" key="1">
    <source>
        <dbReference type="Proteomes" id="UP000504606"/>
    </source>
</evidence>
<dbReference type="Proteomes" id="UP000504606">
    <property type="component" value="Unplaced"/>
</dbReference>
<gene>
    <name evidence="2" type="primary">LOC113216620</name>
</gene>
<keyword evidence="1" id="KW-1185">Reference proteome</keyword>
<dbReference type="RefSeq" id="XP_026292148.1">
    <property type="nucleotide sequence ID" value="XM_026436363.2"/>
</dbReference>
<proteinExistence type="predicted"/>
<dbReference type="KEGG" id="foc:113216620"/>
<evidence type="ECO:0000313" key="2">
    <source>
        <dbReference type="RefSeq" id="XP_026292148.1"/>
    </source>
</evidence>
<protein>
    <submittedName>
        <fullName evidence="2">Uncharacterized protein LOC113216620</fullName>
    </submittedName>
</protein>